<evidence type="ECO:0000313" key="4">
    <source>
        <dbReference type="Proteomes" id="UP000708208"/>
    </source>
</evidence>
<evidence type="ECO:0000256" key="1">
    <source>
        <dbReference type="SAM" id="MobiDB-lite"/>
    </source>
</evidence>
<protein>
    <submittedName>
        <fullName evidence="3">Uncharacterized protein</fullName>
    </submittedName>
</protein>
<organism evidence="3 4">
    <name type="scientific">Allacma fusca</name>
    <dbReference type="NCBI Taxonomy" id="39272"/>
    <lineage>
        <taxon>Eukaryota</taxon>
        <taxon>Metazoa</taxon>
        <taxon>Ecdysozoa</taxon>
        <taxon>Arthropoda</taxon>
        <taxon>Hexapoda</taxon>
        <taxon>Collembola</taxon>
        <taxon>Symphypleona</taxon>
        <taxon>Sminthuridae</taxon>
        <taxon>Allacma</taxon>
    </lineage>
</organism>
<dbReference type="AlphaFoldDB" id="A0A8J2JSR5"/>
<dbReference type="EMBL" id="CAJVCH010021888">
    <property type="protein sequence ID" value="CAG7692082.1"/>
    <property type="molecule type" value="Genomic_DNA"/>
</dbReference>
<accession>A0A8J2JSR5</accession>
<feature type="region of interest" description="Disordered" evidence="1">
    <location>
        <begin position="67"/>
        <end position="104"/>
    </location>
</feature>
<dbReference type="Proteomes" id="UP000708208">
    <property type="component" value="Unassembled WGS sequence"/>
</dbReference>
<proteinExistence type="predicted"/>
<feature type="compositionally biased region" description="Basic and acidic residues" evidence="1">
    <location>
        <begin position="87"/>
        <end position="104"/>
    </location>
</feature>
<evidence type="ECO:0000256" key="2">
    <source>
        <dbReference type="SAM" id="Phobius"/>
    </source>
</evidence>
<reference evidence="3" key="1">
    <citation type="submission" date="2021-06" db="EMBL/GenBank/DDBJ databases">
        <authorList>
            <person name="Hodson N. C."/>
            <person name="Mongue J. A."/>
            <person name="Jaron S. K."/>
        </authorList>
    </citation>
    <scope>NUCLEOTIDE SEQUENCE</scope>
</reference>
<keyword evidence="2" id="KW-1133">Transmembrane helix</keyword>
<comment type="caution">
    <text evidence="3">The sequence shown here is derived from an EMBL/GenBank/DDBJ whole genome shotgun (WGS) entry which is preliminary data.</text>
</comment>
<keyword evidence="2" id="KW-0812">Transmembrane</keyword>
<sequence>TKNKTHALPISHALFILFIVCLVIRRIFLMCLKLPNSSQDAKKAINFNVKFLVGGITGRVEKENGKNGKINAEVKQEETPSKVTKRSRLEKPDGSKKISRHETW</sequence>
<keyword evidence="2" id="KW-0472">Membrane</keyword>
<gene>
    <name evidence="3" type="ORF">AFUS01_LOCUS3616</name>
</gene>
<feature type="transmembrane region" description="Helical" evidence="2">
    <location>
        <begin position="6"/>
        <end position="24"/>
    </location>
</feature>
<keyword evidence="4" id="KW-1185">Reference proteome</keyword>
<name>A0A8J2JSR5_9HEXA</name>
<feature type="non-terminal residue" evidence="3">
    <location>
        <position position="1"/>
    </location>
</feature>
<feature type="compositionally biased region" description="Basic and acidic residues" evidence="1">
    <location>
        <begin position="67"/>
        <end position="80"/>
    </location>
</feature>
<evidence type="ECO:0000313" key="3">
    <source>
        <dbReference type="EMBL" id="CAG7692082.1"/>
    </source>
</evidence>